<dbReference type="GO" id="GO:0008277">
    <property type="term" value="P:regulation of G protein-coupled receptor signaling pathway"/>
    <property type="evidence" value="ECO:0007669"/>
    <property type="project" value="TreeGrafter"/>
</dbReference>
<feature type="region of interest" description="Disordered" evidence="1">
    <location>
        <begin position="712"/>
        <end position="764"/>
    </location>
</feature>
<evidence type="ECO:0000256" key="1">
    <source>
        <dbReference type="SAM" id="MobiDB-lite"/>
    </source>
</evidence>
<keyword evidence="4" id="KW-1185">Reference proteome</keyword>
<dbReference type="GO" id="GO:0051260">
    <property type="term" value="P:protein homooligomerization"/>
    <property type="evidence" value="ECO:0007669"/>
    <property type="project" value="InterPro"/>
</dbReference>
<proteinExistence type="predicted"/>
<dbReference type="Proteomes" id="UP000838412">
    <property type="component" value="Chromosome 7"/>
</dbReference>
<dbReference type="CDD" id="cd18316">
    <property type="entry name" value="BTB_POZ_KCTD-like"/>
    <property type="match status" value="1"/>
</dbReference>
<feature type="region of interest" description="Disordered" evidence="1">
    <location>
        <begin position="903"/>
        <end position="927"/>
    </location>
</feature>
<dbReference type="PANTHER" id="PTHR14499:SF128">
    <property type="entry name" value="POTASSIUM CHANNEL TETRAMERIZATION DOMAIN CONTAINING 21"/>
    <property type="match status" value="1"/>
</dbReference>
<accession>A0A8K0ADE6</accession>
<protein>
    <submittedName>
        <fullName evidence="3">KCTD19 protein</fullName>
    </submittedName>
</protein>
<dbReference type="InterPro" id="IPR003131">
    <property type="entry name" value="T1-type_BTB"/>
</dbReference>
<evidence type="ECO:0000259" key="2">
    <source>
        <dbReference type="Pfam" id="PF02214"/>
    </source>
</evidence>
<dbReference type="PANTHER" id="PTHR14499">
    <property type="entry name" value="POTASSIUM CHANNEL TETRAMERIZATION DOMAIN-CONTAINING"/>
    <property type="match status" value="1"/>
</dbReference>
<evidence type="ECO:0000313" key="4">
    <source>
        <dbReference type="Proteomes" id="UP000838412"/>
    </source>
</evidence>
<feature type="domain" description="Potassium channel tetramerisation-type BTB" evidence="2">
    <location>
        <begin position="15"/>
        <end position="98"/>
    </location>
</feature>
<gene>
    <name evidence="3" type="primary">KCTD19</name>
    <name evidence="3" type="ORF">BLAG_LOCUS22890</name>
</gene>
<dbReference type="GO" id="GO:0043235">
    <property type="term" value="C:receptor complex"/>
    <property type="evidence" value="ECO:0007669"/>
    <property type="project" value="TreeGrafter"/>
</dbReference>
<evidence type="ECO:0000313" key="3">
    <source>
        <dbReference type="EMBL" id="CAH1270678.1"/>
    </source>
</evidence>
<feature type="region of interest" description="Disordered" evidence="1">
    <location>
        <begin position="863"/>
        <end position="884"/>
    </location>
</feature>
<dbReference type="OrthoDB" id="10003873at2759"/>
<dbReference type="InterPro" id="IPR011333">
    <property type="entry name" value="SKP1/BTB/POZ_sf"/>
</dbReference>
<reference evidence="3" key="1">
    <citation type="submission" date="2022-01" db="EMBL/GenBank/DDBJ databases">
        <authorList>
            <person name="Braso-Vives M."/>
        </authorList>
    </citation>
    <scope>NUCLEOTIDE SEQUENCE</scope>
</reference>
<name>A0A8K0ADE6_BRALA</name>
<dbReference type="Gene3D" id="3.30.710.10">
    <property type="entry name" value="Potassium Channel Kv1.1, Chain A"/>
    <property type="match status" value="3"/>
</dbReference>
<sequence length="1190" mass="131833">MEAGGHTKLDCRDEIHLNVGGQWYNVNKYMVARYRESKLYQAVSRYGSDTNVLFVEGDGRMFQHVLNFVTTGKLVLPPHFNEHELLIHEVRETYGIKSLVDKLENVRRNEHGEHLGPIGLKTGLTTCSRSFDMYPQMNSGRPFLTDIAVLQKYPLLKQKTTVVWLTENGFAFVQSEDDHFRHILNSCHHGVCLIPQDHSEACKFKKEIERYGITDKANRYFYKDGNTQSNRKKPASHTDDMVEECCPPIYVMAIEILQRLSSTHNLGRLEISPTKDGKGLVIHGSGNMFVQASQCLGVDKLLLLEELSDFHDMYEAVKVSDIPALVTAVEDFQRSPPFLPPVEQSQKSHCPPFATEEIDLLSGHNSGGTVNPSSFGPEVVSVYVGNQTYATSRYTLTEAAKQSRIPDSVEGALHLRGDGDMFRHILNYFRTGRLMLPPDFAEHELLICEANCLGVSCIASLLDQPSVVLKKAEGKEVHVKAAAVVKKQKRTKTKRRLCSCPECYSTASEKAPNKECFANLSSQATVGSETVPNKQEIASGIDAHDTQGRVVINDVASSRNNPEHSVFIKLAKTGASKPASTQGPLLSVTSKDNCSGQHKLTVYQGRASVCQVGPDGRLQIELILSKPDNGQKPKCLQQRSSSPDENGIAKQSGNPKTLMELRESCLSSASQRLMQMSKTVLEIQTLTKTDIPFARRQFPTDSVINPTNCSKPISSLPDPAHSESKVAVNTDHSYSHPPSKVNKSVTNKTSSLKGAMKPPKSKPKLVTISDSTVESHCQKSTSRNYNSQGQEECKRAEDFGYIAVIKHPHVHGHHTDKGFPYKPFSTSRLYIGAQNHLIENDVTVTVLSLLNHTRQLCEDRIQRSHSEVNKPTKGEASKLTKSEEDKLDVEEYVTHKQTVAYSSKETTAKGESRSCAVGETKSAMSHHTGEHLVSASNMAKEDNCSEQKGCDEVAKLTKSPDASIESTPKGSIHLRNLTKLCSQVSWLHSVPQQPDVTAQGTITERYKEKTVLAVSEMYAKKENTDPNTEHTGQSSRDVTHADSSKDQALASGDISVRDPGSPPEDPRRQSSTDLPLTSTPEEEGILQQKSILLPLSDKDVVYARMCHRFLLGVIEDSKRLGDMPALTAEVARLVLRLWLAPFKSHTCEHLTLWIKRSLSPARWYALSMLELVEKQPAACSITTSRIADIL</sequence>
<feature type="compositionally biased region" description="Polar residues" evidence="1">
    <location>
        <begin position="637"/>
        <end position="655"/>
    </location>
</feature>
<dbReference type="AlphaFoldDB" id="A0A8K0ADE6"/>
<dbReference type="SUPFAM" id="SSF54695">
    <property type="entry name" value="POZ domain"/>
    <property type="match status" value="3"/>
</dbReference>
<feature type="region of interest" description="Disordered" evidence="1">
    <location>
        <begin position="629"/>
        <end position="656"/>
    </location>
</feature>
<organism evidence="3 4">
    <name type="scientific">Branchiostoma lanceolatum</name>
    <name type="common">Common lancelet</name>
    <name type="synonym">Amphioxus lanceolatum</name>
    <dbReference type="NCBI Taxonomy" id="7740"/>
    <lineage>
        <taxon>Eukaryota</taxon>
        <taxon>Metazoa</taxon>
        <taxon>Chordata</taxon>
        <taxon>Cephalochordata</taxon>
        <taxon>Leptocardii</taxon>
        <taxon>Amphioxiformes</taxon>
        <taxon>Branchiostomatidae</taxon>
        <taxon>Branchiostoma</taxon>
    </lineage>
</organism>
<feature type="compositionally biased region" description="Polar residues" evidence="1">
    <location>
        <begin position="741"/>
        <end position="752"/>
    </location>
</feature>
<dbReference type="EMBL" id="OV696692">
    <property type="protein sequence ID" value="CAH1270678.1"/>
    <property type="molecule type" value="Genomic_DNA"/>
</dbReference>
<feature type="region of interest" description="Disordered" evidence="1">
    <location>
        <begin position="1019"/>
        <end position="1082"/>
    </location>
</feature>
<feature type="compositionally biased region" description="Basic and acidic residues" evidence="1">
    <location>
        <begin position="1019"/>
        <end position="1028"/>
    </location>
</feature>
<dbReference type="Pfam" id="PF02214">
    <property type="entry name" value="BTB_2"/>
    <property type="match status" value="1"/>
</dbReference>